<keyword evidence="4" id="KW-0012">Acyltransferase</keyword>
<dbReference type="InterPro" id="IPR014031">
    <property type="entry name" value="Ketoacyl_synth_C"/>
</dbReference>
<comment type="caution">
    <text evidence="7">The sequence shown here is derived from an EMBL/GenBank/DDBJ whole genome shotgun (WGS) entry which is preliminary data.</text>
</comment>
<dbReference type="InterPro" id="IPR009081">
    <property type="entry name" value="PP-bd_ACP"/>
</dbReference>
<dbReference type="Proteomes" id="UP000192284">
    <property type="component" value="Unassembled WGS sequence"/>
</dbReference>
<sequence length="1429" mass="150030">GFDAEFFGISAREATAMDPQQRLLLEVCWEALEAAGIDPATLEGTNTGVFAGIGVQGYGLSGAIGSDGSEGYGLTGSATSVASGRVAYVLGLQGPAITVDTACSSSLVATHLACQSLRNGESSLALAGGVAVMTTPAPFIEFARQRGLSVDGRCKAFAAAADGTGWGEGAAIVVLERLSEAQRHRHPVLAVIAGSAVNQDGASNGLTAPNGPAQQRVITQAAANAGIGLDEVDVVEAHGTGTTLGDPIEAGALLATYGAERCAERPLWLGSVKSNIGHTQAAAGAAGLIKMITALQHAVLPPTLHADEPSPHIDWSAGGLRLLTETRPWPASEHPRTAGVSSFGISGTNAHVIVQQAPSPPPANAPVAAGPSPLRFWPLSGRSPMALQAAAARLHQHLLDHPDIDLTDLAYSLATTRSHHAHRGALTVPASAGDPRAELLEALQALFRDQPHPGVAAGHLQAHHAGKTVFVFPGQGAQYPGMATALYAGHRGFAGVFDEVCAAFDAHLEVPLAQVIFAAPDTAQAELLGHTAYAQPALFAIGVALHAVLTQAGIHPDTLVGHSVGELAAAHVAGVMSLADAAVLVSARGRLMGACTPGSMMAVVANEADLDTLLADYPQLELAAVNGPTALVVSGPEDQLHQLAGRCGAAGYKTTPLRVSHAFHSASMDPALPEFETIAASLRWSPPTTAIISTLTGQPATTDQLTSPRYWTRQLREPVRFHDATTRAIADGPCIFVELSPHPVLASALTDTVASAEQAGSAVIPTLVRDLPDLDTLAAALAQLHIHGHSPSWSILYPGAATVALPTYPFQRRPYWLTTPASSTVGDPAEAELWQAVDADAVDTVAQVLGIHDGTHTLGPMVTALRHWRQHLAERARVDQLRYQVSWQAVTPASFPATRPRWLVLTHPGHADNPWLQDLLDRFPDEFATAIVDLERLDRAGLAALLNEQATTHDCDGVLSLLALPEPTAAAVPSAGVLSTLALVQAYDDNGLDLPLWILTQGGAQLDEQEPPLTADQAAVWGLGQSVCLEHPDWWGGLIDLPLTPAPHDLTRLHTILTCPQTEDQLALRRHGVHARRLRPAPLPSQHRPPWKPSGTALITGITGQLGPHIARWLAHAGASHLVLASRTAGSAPQVVDLENQLHAAGVSTSVVSVDLTDSAAVTRMIEQIRADHGPIDTVVHAAAFLGWAPITELTVEEFHRTYRAKALGAENLISALGEQPPQTFVLFSSAAATWGGTSQGAYAAANAHLEALSTQLRARGCHALAPAWGTWADERTSSQDTLDYLARIGLHQFSTDTAFAALQQCLDADDTLITLAEVNWNQFQDVFTTRRAHPLLTDLTTHTTPTPTAIPDGLAAELAGHTPDQQRATLTTLIRTATATVLAHPDPDTLDPDQPFKHLGIDSLTALQLRNTLARHTGLPLPSTLVFD</sequence>
<dbReference type="InterPro" id="IPR050091">
    <property type="entry name" value="PKS_NRPS_Biosynth_Enz"/>
</dbReference>
<dbReference type="Pfam" id="PF16197">
    <property type="entry name" value="KAsynt_C_assoc"/>
    <property type="match status" value="1"/>
</dbReference>
<dbReference type="SUPFAM" id="SSF53901">
    <property type="entry name" value="Thiolase-like"/>
    <property type="match status" value="1"/>
</dbReference>
<dbReference type="Pfam" id="PF18369">
    <property type="entry name" value="PKS_DE"/>
    <property type="match status" value="1"/>
</dbReference>
<keyword evidence="1" id="KW-0596">Phosphopantetheine</keyword>
<dbReference type="InterPro" id="IPR006162">
    <property type="entry name" value="Ppantetheine_attach_site"/>
</dbReference>
<dbReference type="Gene3D" id="3.40.366.10">
    <property type="entry name" value="Malonyl-Coenzyme A Acyl Carrier Protein, domain 2"/>
    <property type="match status" value="1"/>
</dbReference>
<dbReference type="NCBIfam" id="NF045894">
    <property type="entry name" value="PKS_plus_SDR"/>
    <property type="match status" value="1"/>
</dbReference>
<dbReference type="SMART" id="SM00823">
    <property type="entry name" value="PKS_PP"/>
    <property type="match status" value="1"/>
</dbReference>
<dbReference type="Pfam" id="PF00109">
    <property type="entry name" value="ketoacyl-synt"/>
    <property type="match status" value="1"/>
</dbReference>
<dbReference type="Gene3D" id="3.40.50.720">
    <property type="entry name" value="NAD(P)-binding Rossmann-like Domain"/>
    <property type="match status" value="1"/>
</dbReference>
<dbReference type="InterPro" id="IPR016039">
    <property type="entry name" value="Thiolase-like"/>
</dbReference>
<keyword evidence="3" id="KW-0808">Transferase</keyword>
<dbReference type="EMBL" id="MVHE01000140">
    <property type="protein sequence ID" value="ORA08284.1"/>
    <property type="molecule type" value="Genomic_DNA"/>
</dbReference>
<evidence type="ECO:0000313" key="8">
    <source>
        <dbReference type="Proteomes" id="UP000192284"/>
    </source>
</evidence>
<dbReference type="InterPro" id="IPR016036">
    <property type="entry name" value="Malonyl_transacylase_ACP-bd"/>
</dbReference>
<dbReference type="SUPFAM" id="SSF52151">
    <property type="entry name" value="FabD/lysophospholipase-like"/>
    <property type="match status" value="1"/>
</dbReference>
<evidence type="ECO:0000259" key="6">
    <source>
        <dbReference type="PROSITE" id="PS52004"/>
    </source>
</evidence>
<dbReference type="GO" id="GO:0031177">
    <property type="term" value="F:phosphopantetheine binding"/>
    <property type="evidence" value="ECO:0007669"/>
    <property type="project" value="InterPro"/>
</dbReference>
<proteinExistence type="predicted"/>
<name>A0A1W9Z7C3_MYCAN</name>
<dbReference type="InterPro" id="IPR036736">
    <property type="entry name" value="ACP-like_sf"/>
</dbReference>
<dbReference type="Pfam" id="PF00698">
    <property type="entry name" value="Acyl_transf_1"/>
    <property type="match status" value="1"/>
</dbReference>
<dbReference type="SUPFAM" id="SSF55048">
    <property type="entry name" value="Probable ACP-binding domain of malonyl-CoA ACP transacylase"/>
    <property type="match status" value="1"/>
</dbReference>
<dbReference type="PROSITE" id="PS52004">
    <property type="entry name" value="KS3_2"/>
    <property type="match status" value="1"/>
</dbReference>
<feature type="domain" description="Carrier" evidence="5">
    <location>
        <begin position="1369"/>
        <end position="1429"/>
    </location>
</feature>
<dbReference type="InterPro" id="IPR057326">
    <property type="entry name" value="KR_dom"/>
</dbReference>
<dbReference type="InterPro" id="IPR020841">
    <property type="entry name" value="PKS_Beta-ketoAc_synthase_dom"/>
</dbReference>
<dbReference type="FunFam" id="3.40.47.10:FF:000019">
    <property type="entry name" value="Polyketide synthase type I"/>
    <property type="match status" value="1"/>
</dbReference>
<dbReference type="SMART" id="SM00822">
    <property type="entry name" value="PKS_KR"/>
    <property type="match status" value="1"/>
</dbReference>
<keyword evidence="2" id="KW-0597">Phosphoprotein</keyword>
<dbReference type="OrthoDB" id="4516163at2"/>
<evidence type="ECO:0000313" key="7">
    <source>
        <dbReference type="EMBL" id="ORA08284.1"/>
    </source>
</evidence>
<gene>
    <name evidence="7" type="ORF">BST12_28450</name>
</gene>
<dbReference type="InterPro" id="IPR016035">
    <property type="entry name" value="Acyl_Trfase/lysoPLipase"/>
</dbReference>
<evidence type="ECO:0000256" key="4">
    <source>
        <dbReference type="ARBA" id="ARBA00023315"/>
    </source>
</evidence>
<dbReference type="SMART" id="SM00825">
    <property type="entry name" value="PKS_KS"/>
    <property type="match status" value="1"/>
</dbReference>
<feature type="non-terminal residue" evidence="7">
    <location>
        <position position="1"/>
    </location>
</feature>
<dbReference type="RefSeq" id="WP_083116491.1">
    <property type="nucleotide sequence ID" value="NZ_MVHE01000140.1"/>
</dbReference>
<dbReference type="SMART" id="SM00827">
    <property type="entry name" value="PKS_AT"/>
    <property type="match status" value="1"/>
</dbReference>
<dbReference type="Pfam" id="PF02801">
    <property type="entry name" value="Ketoacyl-synt_C"/>
    <property type="match status" value="1"/>
</dbReference>
<feature type="domain" description="Ketosynthase family 3 (KS3)" evidence="6">
    <location>
        <begin position="1"/>
        <end position="356"/>
    </location>
</feature>
<dbReference type="InterPro" id="IPR041618">
    <property type="entry name" value="PKS_DE"/>
</dbReference>
<evidence type="ECO:0000256" key="1">
    <source>
        <dbReference type="ARBA" id="ARBA00022450"/>
    </source>
</evidence>
<dbReference type="InterPro" id="IPR032821">
    <property type="entry name" value="PKS_assoc"/>
</dbReference>
<dbReference type="SUPFAM" id="SSF51735">
    <property type="entry name" value="NAD(P)-binding Rossmann-fold domains"/>
    <property type="match status" value="2"/>
</dbReference>
<dbReference type="PROSITE" id="PS00012">
    <property type="entry name" value="PHOSPHOPANTETHEINE"/>
    <property type="match status" value="1"/>
</dbReference>
<keyword evidence="8" id="KW-1185">Reference proteome</keyword>
<dbReference type="InterPro" id="IPR036291">
    <property type="entry name" value="NAD(P)-bd_dom_sf"/>
</dbReference>
<dbReference type="Gene3D" id="3.40.47.10">
    <property type="match status" value="1"/>
</dbReference>
<dbReference type="InterPro" id="IPR001227">
    <property type="entry name" value="Ac_transferase_dom_sf"/>
</dbReference>
<dbReference type="Pfam" id="PF00550">
    <property type="entry name" value="PP-binding"/>
    <property type="match status" value="1"/>
</dbReference>
<reference evidence="7 8" key="1">
    <citation type="submission" date="2017-02" db="EMBL/GenBank/DDBJ databases">
        <title>The new phylogeny of genus Mycobacterium.</title>
        <authorList>
            <person name="Tortoli E."/>
            <person name="Trovato A."/>
            <person name="Cirillo D.M."/>
        </authorList>
    </citation>
    <scope>NUCLEOTIDE SEQUENCE [LARGE SCALE GENOMIC DNA]</scope>
    <source>
        <strain evidence="7 8">DSM 45057</strain>
    </source>
</reference>
<feature type="non-terminal residue" evidence="7">
    <location>
        <position position="1429"/>
    </location>
</feature>
<dbReference type="InterPro" id="IPR014030">
    <property type="entry name" value="Ketoacyl_synth_N"/>
</dbReference>
<dbReference type="PANTHER" id="PTHR43775:SF51">
    <property type="entry name" value="INACTIVE PHENOLPHTHIOCEROL SYNTHESIS POLYKETIDE SYNTHASE TYPE I PKS1-RELATED"/>
    <property type="match status" value="1"/>
</dbReference>
<evidence type="ECO:0000259" key="5">
    <source>
        <dbReference type="PROSITE" id="PS50075"/>
    </source>
</evidence>
<protein>
    <submittedName>
        <fullName evidence="7">Uncharacterized protein</fullName>
    </submittedName>
</protein>
<dbReference type="InterPro" id="IPR020806">
    <property type="entry name" value="PKS_PP-bd"/>
</dbReference>
<evidence type="ECO:0000256" key="3">
    <source>
        <dbReference type="ARBA" id="ARBA00022679"/>
    </source>
</evidence>
<dbReference type="PROSITE" id="PS50075">
    <property type="entry name" value="CARRIER"/>
    <property type="match status" value="1"/>
</dbReference>
<dbReference type="InterPro" id="IPR014043">
    <property type="entry name" value="Acyl_transferase_dom"/>
</dbReference>
<dbReference type="InterPro" id="IPR013968">
    <property type="entry name" value="PKS_KR"/>
</dbReference>
<dbReference type="GO" id="GO:0004312">
    <property type="term" value="F:fatty acid synthase activity"/>
    <property type="evidence" value="ECO:0007669"/>
    <property type="project" value="TreeGrafter"/>
</dbReference>
<organism evidence="7 8">
    <name type="scientific">Mycobacterium angelicum</name>
    <dbReference type="NCBI Taxonomy" id="470074"/>
    <lineage>
        <taxon>Bacteria</taxon>
        <taxon>Bacillati</taxon>
        <taxon>Actinomycetota</taxon>
        <taxon>Actinomycetes</taxon>
        <taxon>Mycobacteriales</taxon>
        <taxon>Mycobacteriaceae</taxon>
        <taxon>Mycobacterium</taxon>
    </lineage>
</organism>
<dbReference type="Gene3D" id="3.30.70.3290">
    <property type="match status" value="1"/>
</dbReference>
<dbReference type="PANTHER" id="PTHR43775">
    <property type="entry name" value="FATTY ACID SYNTHASE"/>
    <property type="match status" value="1"/>
</dbReference>
<evidence type="ECO:0000256" key="2">
    <source>
        <dbReference type="ARBA" id="ARBA00022553"/>
    </source>
</evidence>
<dbReference type="GO" id="GO:0006633">
    <property type="term" value="P:fatty acid biosynthetic process"/>
    <property type="evidence" value="ECO:0007669"/>
    <property type="project" value="TreeGrafter"/>
</dbReference>
<dbReference type="CDD" id="cd08952">
    <property type="entry name" value="KR_1_SDR_x"/>
    <property type="match status" value="1"/>
</dbReference>
<dbReference type="Gene3D" id="1.10.1200.10">
    <property type="entry name" value="ACP-like"/>
    <property type="match status" value="1"/>
</dbReference>
<dbReference type="SUPFAM" id="SSF47336">
    <property type="entry name" value="ACP-like"/>
    <property type="match status" value="1"/>
</dbReference>
<accession>A0A1W9Z7C3</accession>
<dbReference type="CDD" id="cd00833">
    <property type="entry name" value="PKS"/>
    <property type="match status" value="1"/>
</dbReference>
<dbReference type="Pfam" id="PF08659">
    <property type="entry name" value="KR"/>
    <property type="match status" value="1"/>
</dbReference>